<feature type="compositionally biased region" description="Basic and acidic residues" evidence="4">
    <location>
        <begin position="736"/>
        <end position="758"/>
    </location>
</feature>
<dbReference type="InterPro" id="IPR047150">
    <property type="entry name" value="SGT"/>
</dbReference>
<feature type="region of interest" description="Disordered" evidence="4">
    <location>
        <begin position="735"/>
        <end position="758"/>
    </location>
</feature>
<accession>A0A7S2LTP3</accession>
<keyword evidence="2 3" id="KW-0802">TPR repeat</keyword>
<organism evidence="5">
    <name type="scientific">Leptocylindrus danicus</name>
    <dbReference type="NCBI Taxonomy" id="163516"/>
    <lineage>
        <taxon>Eukaryota</taxon>
        <taxon>Sar</taxon>
        <taxon>Stramenopiles</taxon>
        <taxon>Ochrophyta</taxon>
        <taxon>Bacillariophyta</taxon>
        <taxon>Coscinodiscophyceae</taxon>
        <taxon>Chaetocerotophycidae</taxon>
        <taxon>Leptocylindrales</taxon>
        <taxon>Leptocylindraceae</taxon>
        <taxon>Leptocylindrus</taxon>
    </lineage>
</organism>
<evidence type="ECO:0000256" key="1">
    <source>
        <dbReference type="ARBA" id="ARBA00022737"/>
    </source>
</evidence>
<reference evidence="5" key="1">
    <citation type="submission" date="2021-01" db="EMBL/GenBank/DDBJ databases">
        <authorList>
            <person name="Corre E."/>
            <person name="Pelletier E."/>
            <person name="Niang G."/>
            <person name="Scheremetjew M."/>
            <person name="Finn R."/>
            <person name="Kale V."/>
            <person name="Holt S."/>
            <person name="Cochrane G."/>
            <person name="Meng A."/>
            <person name="Brown T."/>
            <person name="Cohen L."/>
        </authorList>
    </citation>
    <scope>NUCLEOTIDE SEQUENCE</scope>
    <source>
        <strain evidence="5">B650</strain>
    </source>
</reference>
<evidence type="ECO:0000256" key="2">
    <source>
        <dbReference type="ARBA" id="ARBA00022803"/>
    </source>
</evidence>
<dbReference type="GO" id="GO:0006620">
    <property type="term" value="P:post-translational protein targeting to endoplasmic reticulum membrane"/>
    <property type="evidence" value="ECO:0007669"/>
    <property type="project" value="TreeGrafter"/>
</dbReference>
<evidence type="ECO:0000256" key="4">
    <source>
        <dbReference type="SAM" id="MobiDB-lite"/>
    </source>
</evidence>
<keyword evidence="1" id="KW-0677">Repeat</keyword>
<dbReference type="InterPro" id="IPR011990">
    <property type="entry name" value="TPR-like_helical_dom_sf"/>
</dbReference>
<dbReference type="AlphaFoldDB" id="A0A7S2LTP3"/>
<feature type="repeat" description="TPR" evidence="3">
    <location>
        <begin position="10"/>
        <end position="43"/>
    </location>
</feature>
<evidence type="ECO:0000313" key="5">
    <source>
        <dbReference type="EMBL" id="CAD9616044.1"/>
    </source>
</evidence>
<dbReference type="PANTHER" id="PTHR45831">
    <property type="entry name" value="LD24721P"/>
    <property type="match status" value="1"/>
</dbReference>
<dbReference type="EMBL" id="HBGY01034417">
    <property type="protein sequence ID" value="CAD9616044.1"/>
    <property type="molecule type" value="Transcribed_RNA"/>
</dbReference>
<dbReference type="GO" id="GO:0060090">
    <property type="term" value="F:molecular adaptor activity"/>
    <property type="evidence" value="ECO:0007669"/>
    <property type="project" value="TreeGrafter"/>
</dbReference>
<dbReference type="PANTHER" id="PTHR45831:SF2">
    <property type="entry name" value="LD24721P"/>
    <property type="match status" value="1"/>
</dbReference>
<evidence type="ECO:0000256" key="3">
    <source>
        <dbReference type="PROSITE-ProRule" id="PRU00339"/>
    </source>
</evidence>
<sequence length="801" mass="89332">MSTPAAVEEAENQRQKGNDAFKMQDWQKAVKYYRESISLDPASKNSAKAWGNLAAALCKISMYEDANRAAARATSVDPTWAKGWWRRGVVEELQKDFIKAHVNYFRAMELASDKKEKSFFKEAMKKVEKRINVKTIQKPDGTVEHEYSVSGPGVSVIPTNSTMMDKVVGLKAWRRFRDEGGQCTGGQPDQLAFFTRQAELRKCPTSYQFIMRGMFQWYMASCDARAYLLYSCGDAEARMLQHRVTVVENSPEIINNPQLRAQSRMVAERMVLGGSVPSTGLLIEFINSINKLLGDNLIIGADSQTDAEENFLPPIPGPLRRMGPAYMFQAMLASIFNQTVDVTSIFGTKAKMSPAIISAVQTFQANMRLISSAKLPQFDSSNTPEDVLKYCKKMLKQISWNQGMRKFVALQYQGSVLYGVLLRFTGNVAEALKQMKWGRTFMKLADEAFNVTKDGAFAEKGCSFRASFRIGLSCTELKTHHALRDGSLYIGGGSYPVDDEFSLALEIIEMAKNVDLSDFNVGNDSDAVTQPILDKIDEVAHYRMPLAYAHGLIAHTLGELNSLIEAGKIPFEGWTVLCNNVDLVGPDDDRTIVSVIAEHYRLAAENELPDSLEGSVLWWTYGHYMARSGKCRGDNDKEKGGYTLGELRNVIKKAEAARKVRDISLFGPDDCAGGTFEMATKMVASHFHSEDDDFLLPELKYEDKDGKRSMVINGFTLCEDISNLEKIGREYLANRNGDKQEKTKNDTSELEQEHGAAREEVKPLTTLCIRELHNQDNAIARGEADPALIVSKAMKAGLVDL</sequence>
<gene>
    <name evidence="5" type="ORF">LDAN0321_LOCUS21638</name>
</gene>
<dbReference type="InterPro" id="IPR019734">
    <property type="entry name" value="TPR_rpt"/>
</dbReference>
<proteinExistence type="predicted"/>
<protein>
    <submittedName>
        <fullName evidence="5">Uncharacterized protein</fullName>
    </submittedName>
</protein>
<dbReference type="GO" id="GO:0072380">
    <property type="term" value="C:TRC complex"/>
    <property type="evidence" value="ECO:0007669"/>
    <property type="project" value="TreeGrafter"/>
</dbReference>
<dbReference type="GO" id="GO:0016020">
    <property type="term" value="C:membrane"/>
    <property type="evidence" value="ECO:0007669"/>
    <property type="project" value="TreeGrafter"/>
</dbReference>
<dbReference type="Gene3D" id="1.25.40.10">
    <property type="entry name" value="Tetratricopeptide repeat domain"/>
    <property type="match status" value="1"/>
</dbReference>
<dbReference type="SMART" id="SM00028">
    <property type="entry name" value="TPR"/>
    <property type="match status" value="3"/>
</dbReference>
<name>A0A7S2LTP3_9STRA</name>
<dbReference type="SUPFAM" id="SSF48452">
    <property type="entry name" value="TPR-like"/>
    <property type="match status" value="1"/>
</dbReference>
<dbReference type="PROSITE" id="PS50005">
    <property type="entry name" value="TPR"/>
    <property type="match status" value="1"/>
</dbReference>